<organism evidence="2 3">
    <name type="scientific">Gulo gulo</name>
    <name type="common">Wolverine</name>
    <name type="synonym">Gluton</name>
    <dbReference type="NCBI Taxonomy" id="48420"/>
    <lineage>
        <taxon>Eukaryota</taxon>
        <taxon>Metazoa</taxon>
        <taxon>Chordata</taxon>
        <taxon>Craniata</taxon>
        <taxon>Vertebrata</taxon>
        <taxon>Euteleostomi</taxon>
        <taxon>Mammalia</taxon>
        <taxon>Eutheria</taxon>
        <taxon>Laurasiatheria</taxon>
        <taxon>Carnivora</taxon>
        <taxon>Caniformia</taxon>
        <taxon>Musteloidea</taxon>
        <taxon>Mustelidae</taxon>
        <taxon>Guloninae</taxon>
        <taxon>Gulo</taxon>
    </lineage>
</organism>
<feature type="region of interest" description="Disordered" evidence="1">
    <location>
        <begin position="1"/>
        <end position="30"/>
    </location>
</feature>
<dbReference type="Proteomes" id="UP000269945">
    <property type="component" value="Unassembled WGS sequence"/>
</dbReference>
<comment type="caution">
    <text evidence="2">The sequence shown here is derived from an EMBL/GenBank/DDBJ whole genome shotgun (WGS) entry which is preliminary data.</text>
</comment>
<sequence length="77" mass="8849">SAKHFPRSRSLVPQVHSQDSTPASPGTPSYVPACRHRCSKIFRNPRIMLPTKTPTMNLVMGYANINYKARHFKRKKR</sequence>
<protein>
    <submittedName>
        <fullName evidence="2">Uncharacterized protein</fullName>
    </submittedName>
</protein>
<evidence type="ECO:0000313" key="2">
    <source>
        <dbReference type="EMBL" id="VCX20012.1"/>
    </source>
</evidence>
<feature type="non-terminal residue" evidence="2">
    <location>
        <position position="1"/>
    </location>
</feature>
<feature type="compositionally biased region" description="Polar residues" evidence="1">
    <location>
        <begin position="15"/>
        <end position="27"/>
    </location>
</feature>
<keyword evidence="3" id="KW-1185">Reference proteome</keyword>
<name>A0A9X9M1Q1_GULGU</name>
<reference evidence="2 3" key="1">
    <citation type="submission" date="2018-10" db="EMBL/GenBank/DDBJ databases">
        <authorList>
            <person name="Ekblom R."/>
            <person name="Jareborg N."/>
        </authorList>
    </citation>
    <scope>NUCLEOTIDE SEQUENCE [LARGE SCALE GENOMIC DNA]</scope>
    <source>
        <tissue evidence="2">Muscle</tissue>
    </source>
</reference>
<evidence type="ECO:0000256" key="1">
    <source>
        <dbReference type="SAM" id="MobiDB-lite"/>
    </source>
</evidence>
<gene>
    <name evidence="2" type="ORF">BN2614_LOCUS1</name>
</gene>
<dbReference type="AlphaFoldDB" id="A0A9X9M1Q1"/>
<accession>A0A9X9M1Q1</accession>
<proteinExistence type="predicted"/>
<dbReference type="EMBL" id="CYRY02036898">
    <property type="protein sequence ID" value="VCX20012.1"/>
    <property type="molecule type" value="Genomic_DNA"/>
</dbReference>
<evidence type="ECO:0000313" key="3">
    <source>
        <dbReference type="Proteomes" id="UP000269945"/>
    </source>
</evidence>